<evidence type="ECO:0000313" key="4">
    <source>
        <dbReference type="Proteomes" id="UP001187531"/>
    </source>
</evidence>
<dbReference type="AlphaFoldDB" id="A0AA88LDZ8"/>
<feature type="chain" id="PRO_5041692662" evidence="2">
    <location>
        <begin position="19"/>
        <end position="1054"/>
    </location>
</feature>
<dbReference type="Proteomes" id="UP001187531">
    <property type="component" value="Unassembled WGS sequence"/>
</dbReference>
<feature type="signal peptide" evidence="2">
    <location>
        <begin position="1"/>
        <end position="18"/>
    </location>
</feature>
<gene>
    <name evidence="3" type="ORF">QYM36_008474</name>
</gene>
<accession>A0AA88LDZ8</accession>
<evidence type="ECO:0000313" key="3">
    <source>
        <dbReference type="EMBL" id="KAK2728008.1"/>
    </source>
</evidence>
<keyword evidence="1" id="KW-1133">Transmembrane helix</keyword>
<reference evidence="3" key="1">
    <citation type="submission" date="2023-07" db="EMBL/GenBank/DDBJ databases">
        <title>Chromosome-level genome assembly of Artemia franciscana.</title>
        <authorList>
            <person name="Jo E."/>
        </authorList>
    </citation>
    <scope>NUCLEOTIDE SEQUENCE</scope>
    <source>
        <tissue evidence="3">Whole body</tissue>
    </source>
</reference>
<feature type="transmembrane region" description="Helical" evidence="1">
    <location>
        <begin position="99"/>
        <end position="123"/>
    </location>
</feature>
<evidence type="ECO:0000256" key="1">
    <source>
        <dbReference type="SAM" id="Phobius"/>
    </source>
</evidence>
<comment type="caution">
    <text evidence="3">The sequence shown here is derived from an EMBL/GenBank/DDBJ whole genome shotgun (WGS) entry which is preliminary data.</text>
</comment>
<dbReference type="EMBL" id="JAVRJZ010000001">
    <property type="protein sequence ID" value="KAK2728008.1"/>
    <property type="molecule type" value="Genomic_DNA"/>
</dbReference>
<sequence length="1054" mass="115587">MVLLKCFLFAYLTTNLAGKATFEMEKNLETKGNREKRILYYYDDGRVYQDYGHYPVFQNMAPSRSSQPFQTPLQIGAERSDFTGDPMRMDALLLPGFHIIKVLSILGVIFVSVSLLSLFNFVIGQPLIKGMMKLLKIENQAAMIPNQPNILDGFSVFSNLLGRLKNLIKASSFLQLVTPSLNSTSFSLGVPQGSSSNENYPLSTMSIKENITTPGVEINFPLLPGVAVGSGIIDLVHQVQEGIANFSEKISNIELVMSKTESPDIATTSKFESPFWLSWVVGEQEADNQDQTVTQVPKPSMIEGLPSENDLFNQNASNTVPGKENYTSSGIEISYPLLAGAEINSGIVDLVQKVQEGTKNLSEKLSNAELLFVTKVPENTTVSKLEGQSWLNWLLGPRRDQNMLNTLLVKESNRSPGIEINYPFAADVEINSGINDLIHQVQKGIFNFSHNLPNVGFNLSVNEPPQKTASSKLEGQSWLSWLAGKRGEGKQDQTTIQPLKLSWTEWFFPTNDSANPNDLNTRPIEQNTTSPGLEIHYPLMADITVNSGIIKKDQQAQGGSSNLSESLLNYGFENSISELSETTTVSTPQIPSWLNWLVSKDPNKTTTQAPMSWAQWPFTDTKSPDQALKPVDQASIISKLDFKGPLATFLLDLQKFTKYDNETTTSQNIMNLVGPLDLVAEALVTQPPPVFQTGSLDIQLKPLVSPDIQLEQSNSSIHPEFKPENAELLLVTDTVIHQNTIDLVNPLDSSATLGQLELNFQLKPLEAPNLQLQKGHALVNLDLKPGNGETSLDLGIEVPETLPSAVFENVGLNVEQRPHISPDIQLQQDNSSISLQLEDGNADLLINTVQTPEQNSINLVAPADNVEVQTQLDIQLKPFAVPNLNLQKDNTQINVSAKFEVGELATNSDGQIEFEAATGNPLILNLSVSDGLIPDTTDKNPAQLEISAQPLATAPINAAMSNIDPIGIEISKFPNIIEALKEPKGAAAYINRLVSKEGVDSNEIAKTISALLSEESFVNREDKEQGDEENLIGEATRAAWYPLARNLLEALNKS</sequence>
<proteinExistence type="predicted"/>
<keyword evidence="1" id="KW-0472">Membrane</keyword>
<keyword evidence="4" id="KW-1185">Reference proteome</keyword>
<protein>
    <submittedName>
        <fullName evidence="3">Uncharacterized protein</fullName>
    </submittedName>
</protein>
<keyword evidence="2" id="KW-0732">Signal</keyword>
<organism evidence="3 4">
    <name type="scientific">Artemia franciscana</name>
    <name type="common">Brine shrimp</name>
    <name type="synonym">Artemia sanfranciscana</name>
    <dbReference type="NCBI Taxonomy" id="6661"/>
    <lineage>
        <taxon>Eukaryota</taxon>
        <taxon>Metazoa</taxon>
        <taxon>Ecdysozoa</taxon>
        <taxon>Arthropoda</taxon>
        <taxon>Crustacea</taxon>
        <taxon>Branchiopoda</taxon>
        <taxon>Anostraca</taxon>
        <taxon>Artemiidae</taxon>
        <taxon>Artemia</taxon>
    </lineage>
</organism>
<name>A0AA88LDZ8_ARTSF</name>
<evidence type="ECO:0000256" key="2">
    <source>
        <dbReference type="SAM" id="SignalP"/>
    </source>
</evidence>
<keyword evidence="1" id="KW-0812">Transmembrane</keyword>